<dbReference type="InterPro" id="IPR003961">
    <property type="entry name" value="FN3_dom"/>
</dbReference>
<protein>
    <submittedName>
        <fullName evidence="2">Phage-related protein, tail component</fullName>
    </submittedName>
</protein>
<dbReference type="InterPro" id="IPR055385">
    <property type="entry name" value="GpJ_HDII-ins2"/>
</dbReference>
<evidence type="ECO:0000313" key="3">
    <source>
        <dbReference type="Proteomes" id="UP000199205"/>
    </source>
</evidence>
<dbReference type="PROSITE" id="PS50853">
    <property type="entry name" value="FN3"/>
    <property type="match status" value="1"/>
</dbReference>
<dbReference type="RefSeq" id="WP_208864997.1">
    <property type="nucleotide sequence ID" value="NZ_FMAF01000003.1"/>
</dbReference>
<organism evidence="2 3">
    <name type="scientific">Rhizobium lusitanum</name>
    <dbReference type="NCBI Taxonomy" id="293958"/>
    <lineage>
        <taxon>Bacteria</taxon>
        <taxon>Pseudomonadati</taxon>
        <taxon>Pseudomonadota</taxon>
        <taxon>Alphaproteobacteria</taxon>
        <taxon>Hyphomicrobiales</taxon>
        <taxon>Rhizobiaceae</taxon>
        <taxon>Rhizobium/Agrobacterium group</taxon>
        <taxon>Rhizobium</taxon>
    </lineage>
</organism>
<dbReference type="Proteomes" id="UP000199205">
    <property type="component" value="Unassembled WGS sequence"/>
</dbReference>
<evidence type="ECO:0000259" key="1">
    <source>
        <dbReference type="PROSITE" id="PS50853"/>
    </source>
</evidence>
<reference evidence="2 3" key="1">
    <citation type="submission" date="2016-08" db="EMBL/GenBank/DDBJ databases">
        <authorList>
            <person name="Seilhamer J.J."/>
        </authorList>
    </citation>
    <scope>NUCLEOTIDE SEQUENCE [LARGE SCALE GENOMIC DNA]</scope>
    <source>
        <strain evidence="2 3">P1-7</strain>
    </source>
</reference>
<gene>
    <name evidence="2" type="ORF">GA0061101_103279</name>
</gene>
<evidence type="ECO:0000313" key="2">
    <source>
        <dbReference type="EMBL" id="SCB18566.1"/>
    </source>
</evidence>
<accession>A0A1C3USU4</accession>
<feature type="domain" description="Fibronectin type-III" evidence="1">
    <location>
        <begin position="784"/>
        <end position="885"/>
    </location>
</feature>
<proteinExistence type="predicted"/>
<dbReference type="AlphaFoldDB" id="A0A1C3USU4"/>
<name>A0A1C3USU4_9HYPH</name>
<sequence>MIPSKTTIPVLTAPFFDPGSARVDLDLPTGLSIAQIVALALPHASEPDLAHARIVLVSDRGSVVVDRQHWKRVYPHAGVRVVIRIVPSNGALRSILSVVVSIAAIALGQVWAVPLSQTLGISTQLAAGLIGLGVTVLGNLLINALIPPVSTDDDKKTSYQISGWRNKLDPDGVVPLIMGKVRYAPPFAATSHTEIVGDLQYIRALFYFGYGPLSFSDFRIGETSFSDYDEIQTEIREGLPTDAPLTLYPTQIYEESVGTELVRPEHRDDEGNEIDGPGIETPIIRTTGADASGASIIFGFPAGLGKVDDKGKQRSVTVSMRIRQRPAGTDAWTEVVTLDFTAKKFEGFYRQYTWNFATRGRYDIEVTRMTDEFTNQSTQGRTTWVALQTLRPEYPLNFTSPLALVAVRVKATYQLNGALDNFNALASRRCLDWDSGSQTWIQRETSNPASLYRHVLQSAANPKPSTDDELNLALLQDWHEFCTAKGLKYDKAMDDDGTLGDRLKEIAAAGRATRWHDGIRYGVVIDRPQDLVVDHINPRVSWNFQSTRTYFEAPHGFRVQFLDATNDYKQAERLVPWPGYSGDILLTEQLELPGKTDPAEIWREARRKMYEAIYRPDVYTATVDGPIRVATRGDLVMGSFDVLDRTQLATRIKSVDGKLVVLEDAVTMIAGRDYAMRFRVFADETDTVGTSLVRRVRTYAGTHTLLTLSGDGVSPGVGDLLHFGEALTESMPLIVTRVEAAQDMSSIFTMIDASPIIDELTDAEVPPPWSGRVGDDIGNDTGLPPAPVFASIETGLSGTDTEGGLIVNLRPGTGTVPSVTFRVQHRLAGATIWQTVDFPASNGGCSITGYTTGQPVQIRAAALNAAAQVGPFTIVVNVTIGSQDAAVPQALDSGAVTVGALLGGATVMFSTGVDTATMQVQIYRSLTSSVSRSTDAVGAPISVQPSRGYSAAVGDTTRSNKVTNGGFDADSAWTKGTGWAIASGVASHVAGSAASLSQAQAVTEGVYYRFAFTLSGVTAGSLTPQFTGGTTNAGTARTANGNFSDRVQAISGNDTLAFAGTSAFVGSIDDIVLFEETSTCLAAGIHYFWLEPQNTDGVPGPMAGPFTVTIR</sequence>
<dbReference type="EMBL" id="FMAF01000003">
    <property type="protein sequence ID" value="SCB18566.1"/>
    <property type="molecule type" value="Genomic_DNA"/>
</dbReference>
<dbReference type="Pfam" id="PF24801">
    <property type="entry name" value="FNIII-A_GpJ"/>
    <property type="match status" value="1"/>
</dbReference>